<reference evidence="1" key="1">
    <citation type="journal article" date="2019" name="Sci. Rep.">
        <title>Draft genome of Tanacetum cinerariifolium, the natural source of mosquito coil.</title>
        <authorList>
            <person name="Yamashiro T."/>
            <person name="Shiraishi A."/>
            <person name="Satake H."/>
            <person name="Nakayama K."/>
        </authorList>
    </citation>
    <scope>NUCLEOTIDE SEQUENCE</scope>
</reference>
<accession>A0A699WJM2</accession>
<organism evidence="1">
    <name type="scientific">Tanacetum cinerariifolium</name>
    <name type="common">Dalmatian daisy</name>
    <name type="synonym">Chrysanthemum cinerariifolium</name>
    <dbReference type="NCBI Taxonomy" id="118510"/>
    <lineage>
        <taxon>Eukaryota</taxon>
        <taxon>Viridiplantae</taxon>
        <taxon>Streptophyta</taxon>
        <taxon>Embryophyta</taxon>
        <taxon>Tracheophyta</taxon>
        <taxon>Spermatophyta</taxon>
        <taxon>Magnoliopsida</taxon>
        <taxon>eudicotyledons</taxon>
        <taxon>Gunneridae</taxon>
        <taxon>Pentapetalae</taxon>
        <taxon>asterids</taxon>
        <taxon>campanulids</taxon>
        <taxon>Asterales</taxon>
        <taxon>Asteraceae</taxon>
        <taxon>Asteroideae</taxon>
        <taxon>Anthemideae</taxon>
        <taxon>Anthemidinae</taxon>
        <taxon>Tanacetum</taxon>
    </lineage>
</organism>
<sequence>MLASCCSDAMDTQALVAASSAQSAWPVIRNRFMAFPQEDQTSIMRPRKTMYVTDHAVVLQNQRRRLYRGG</sequence>
<proteinExistence type="predicted"/>
<dbReference type="AlphaFoldDB" id="A0A699WJM2"/>
<name>A0A699WJM2_TANCI</name>
<dbReference type="EMBL" id="BKCJ011694899">
    <property type="protein sequence ID" value="GFD47263.1"/>
    <property type="molecule type" value="Genomic_DNA"/>
</dbReference>
<gene>
    <name evidence="1" type="ORF">Tci_919232</name>
</gene>
<evidence type="ECO:0000313" key="1">
    <source>
        <dbReference type="EMBL" id="GFD47263.1"/>
    </source>
</evidence>
<comment type="caution">
    <text evidence="1">The sequence shown here is derived from an EMBL/GenBank/DDBJ whole genome shotgun (WGS) entry which is preliminary data.</text>
</comment>
<protein>
    <submittedName>
        <fullName evidence="1">Uncharacterized protein</fullName>
    </submittedName>
</protein>